<dbReference type="RefSeq" id="WP_104357002.1">
    <property type="nucleotide sequence ID" value="NZ_CALFFA010000059.1"/>
</dbReference>
<evidence type="ECO:0000256" key="4">
    <source>
        <dbReference type="ARBA" id="ARBA00022475"/>
    </source>
</evidence>
<evidence type="ECO:0000256" key="5">
    <source>
        <dbReference type="ARBA" id="ARBA00022519"/>
    </source>
</evidence>
<name>A0A2S5T644_9BURK</name>
<keyword evidence="9" id="KW-0472">Membrane</keyword>
<dbReference type="AlphaFoldDB" id="A0A2S5T644"/>
<evidence type="ECO:0000259" key="10">
    <source>
        <dbReference type="Pfam" id="PF05134"/>
    </source>
</evidence>
<protein>
    <submittedName>
        <fullName evidence="12">General secretion pathway protein GspL</fullName>
    </submittedName>
</protein>
<dbReference type="EMBL" id="PSNY01000006">
    <property type="protein sequence ID" value="PPE70451.1"/>
    <property type="molecule type" value="Genomic_DNA"/>
</dbReference>
<keyword evidence="6" id="KW-0812">Transmembrane</keyword>
<comment type="caution">
    <text evidence="12">The sequence shown here is derived from an EMBL/GenBank/DDBJ whole genome shotgun (WGS) entry which is preliminary data.</text>
</comment>
<evidence type="ECO:0000256" key="9">
    <source>
        <dbReference type="ARBA" id="ARBA00023136"/>
    </source>
</evidence>
<reference evidence="12 13" key="1">
    <citation type="submission" date="2018-02" db="EMBL/GenBank/DDBJ databases">
        <title>Reclassifiation of [Polyangium] brachysporum DSM 7029 as Guopingzhaonella breviflexa gen. nov., sp. nov., a member of the family Comamonadaceae.</title>
        <authorList>
            <person name="Tang B."/>
        </authorList>
    </citation>
    <scope>NUCLEOTIDE SEQUENCE [LARGE SCALE GENOMIC DNA]</scope>
    <source>
        <strain evidence="12 13">DSM 15344</strain>
    </source>
</reference>
<dbReference type="SUPFAM" id="SSF53067">
    <property type="entry name" value="Actin-like ATPase domain"/>
    <property type="match status" value="1"/>
</dbReference>
<dbReference type="Pfam" id="PF05134">
    <property type="entry name" value="T2SSL"/>
    <property type="match status" value="1"/>
</dbReference>
<keyword evidence="3" id="KW-0813">Transport</keyword>
<organism evidence="12 13">
    <name type="scientific">Caldimonas thermodepolymerans</name>
    <dbReference type="NCBI Taxonomy" id="215580"/>
    <lineage>
        <taxon>Bacteria</taxon>
        <taxon>Pseudomonadati</taxon>
        <taxon>Pseudomonadota</taxon>
        <taxon>Betaproteobacteria</taxon>
        <taxon>Burkholderiales</taxon>
        <taxon>Sphaerotilaceae</taxon>
        <taxon>Caldimonas</taxon>
    </lineage>
</organism>
<keyword evidence="7" id="KW-0653">Protein transport</keyword>
<dbReference type="InterPro" id="IPR025691">
    <property type="entry name" value="GspL_pp_dom"/>
</dbReference>
<keyword evidence="5" id="KW-0997">Cell inner membrane</keyword>
<dbReference type="InterPro" id="IPR043129">
    <property type="entry name" value="ATPase_NBD"/>
</dbReference>
<dbReference type="Gene3D" id="3.30.420.380">
    <property type="match status" value="1"/>
</dbReference>
<dbReference type="Proteomes" id="UP000239406">
    <property type="component" value="Unassembled WGS sequence"/>
</dbReference>
<evidence type="ECO:0000313" key="13">
    <source>
        <dbReference type="Proteomes" id="UP000239406"/>
    </source>
</evidence>
<evidence type="ECO:0000259" key="11">
    <source>
        <dbReference type="Pfam" id="PF12693"/>
    </source>
</evidence>
<dbReference type="GO" id="GO:0009276">
    <property type="term" value="C:Gram-negative-bacterium-type cell wall"/>
    <property type="evidence" value="ECO:0007669"/>
    <property type="project" value="InterPro"/>
</dbReference>
<evidence type="ECO:0000256" key="2">
    <source>
        <dbReference type="ARBA" id="ARBA00005318"/>
    </source>
</evidence>
<keyword evidence="13" id="KW-1185">Reference proteome</keyword>
<comment type="similarity">
    <text evidence="2">Belongs to the GSP L family.</text>
</comment>
<keyword evidence="4" id="KW-1003">Cell membrane</keyword>
<evidence type="ECO:0000256" key="3">
    <source>
        <dbReference type="ARBA" id="ARBA00022448"/>
    </source>
</evidence>
<dbReference type="InterPro" id="IPR024230">
    <property type="entry name" value="GspL_cyto_dom"/>
</dbReference>
<dbReference type="GO" id="GO:0005886">
    <property type="term" value="C:plasma membrane"/>
    <property type="evidence" value="ECO:0007669"/>
    <property type="project" value="UniProtKB-SubCell"/>
</dbReference>
<comment type="subcellular location">
    <subcellularLocation>
        <location evidence="1">Cell inner membrane</location>
        <topology evidence="1">Single-pass membrane protein</topology>
    </subcellularLocation>
</comment>
<feature type="domain" description="GspL cytoplasmic actin-ATPase-like" evidence="10">
    <location>
        <begin position="56"/>
        <end position="148"/>
    </location>
</feature>
<proteinExistence type="inferred from homology"/>
<dbReference type="Pfam" id="PF12693">
    <property type="entry name" value="GspL_C"/>
    <property type="match status" value="1"/>
</dbReference>
<evidence type="ECO:0000256" key="1">
    <source>
        <dbReference type="ARBA" id="ARBA00004377"/>
    </source>
</evidence>
<dbReference type="PIRSF" id="PIRSF015761">
    <property type="entry name" value="Protein_L"/>
    <property type="match status" value="1"/>
</dbReference>
<dbReference type="NCBIfam" id="TIGR01709">
    <property type="entry name" value="typeII_sec_gspL"/>
    <property type="match status" value="1"/>
</dbReference>
<feature type="domain" description="GspL periplasmic" evidence="11">
    <location>
        <begin position="265"/>
        <end position="398"/>
    </location>
</feature>
<evidence type="ECO:0000313" key="12">
    <source>
        <dbReference type="EMBL" id="PPE70451.1"/>
    </source>
</evidence>
<evidence type="ECO:0000256" key="7">
    <source>
        <dbReference type="ARBA" id="ARBA00022927"/>
    </source>
</evidence>
<accession>A0A2S5T644</accession>
<evidence type="ECO:0000256" key="6">
    <source>
        <dbReference type="ARBA" id="ARBA00022692"/>
    </source>
</evidence>
<evidence type="ECO:0000256" key="8">
    <source>
        <dbReference type="ARBA" id="ARBA00022989"/>
    </source>
</evidence>
<sequence length="413" mass="45281">MSVLVIPFAPRPHLGPRSGPQGGEPPRAPAEFDYVLSKDGHTVHSQGRCAPPLLPKADTVVGVVPAVDIGWHRITLPKAPAARLRAALAGLLEDALLEDPADAHFALAPGAQAGQEVWVAAMHRAWLRTQLATLESARVIVDRLVPQAEPVDPPRGHFDIDLDAEPGRNLRLLWARPDGVLVVRPGGTLVRSWLPQHEVVEWTAEPAAVEAAEQWLGQPVEVCPAAQLALQAAQSGWNLRQFDLALKHRGVRALRDVWRQLATPAWRPARWGLVALAAVHLVGLNAWAWHQRDEVRQRRQEQVRLLQDAFPHVRAVLDAPLQMRREVEQLRLQAGKAGDADLEIMLQAAASAWPGHRVLEGLQFEPGQLTLSVAGWGEDEIEQFRASLQPSGWQVERDGSRVTLRRAAQGAGA</sequence>
<dbReference type="GO" id="GO:0015628">
    <property type="term" value="P:protein secretion by the type II secretion system"/>
    <property type="evidence" value="ECO:0007669"/>
    <property type="project" value="InterPro"/>
</dbReference>
<dbReference type="GO" id="GO:0015627">
    <property type="term" value="C:type II protein secretion system complex"/>
    <property type="evidence" value="ECO:0007669"/>
    <property type="project" value="InterPro"/>
</dbReference>
<dbReference type="InterPro" id="IPR007812">
    <property type="entry name" value="T2SS_protein-GspL"/>
</dbReference>
<keyword evidence="8" id="KW-1133">Transmembrane helix</keyword>
<gene>
    <name evidence="12" type="ORF">C1702_07245</name>
</gene>